<keyword evidence="2" id="KW-1133">Transmembrane helix</keyword>
<evidence type="ECO:0000256" key="2">
    <source>
        <dbReference type="SAM" id="Phobius"/>
    </source>
</evidence>
<feature type="transmembrane region" description="Helical" evidence="2">
    <location>
        <begin position="65"/>
        <end position="85"/>
    </location>
</feature>
<accession>A0ABR4HUC2</accession>
<protein>
    <submittedName>
        <fullName evidence="3">Uncharacterized protein</fullName>
    </submittedName>
</protein>
<proteinExistence type="predicted"/>
<evidence type="ECO:0000256" key="1">
    <source>
        <dbReference type="SAM" id="MobiDB-lite"/>
    </source>
</evidence>
<feature type="compositionally biased region" description="Basic and acidic residues" evidence="1">
    <location>
        <begin position="22"/>
        <end position="31"/>
    </location>
</feature>
<reference evidence="3 4" key="1">
    <citation type="submission" date="2024-07" db="EMBL/GenBank/DDBJ databases">
        <title>Section-level genome sequencing and comparative genomics of Aspergillus sections Usti and Cavernicolus.</title>
        <authorList>
            <consortium name="Lawrence Berkeley National Laboratory"/>
            <person name="Nybo J.L."/>
            <person name="Vesth T.C."/>
            <person name="Theobald S."/>
            <person name="Frisvad J.C."/>
            <person name="Larsen T.O."/>
            <person name="Kjaerboelling I."/>
            <person name="Rothschild-Mancinelli K."/>
            <person name="Lyhne E.K."/>
            <person name="Kogle M.E."/>
            <person name="Barry K."/>
            <person name="Clum A."/>
            <person name="Na H."/>
            <person name="Ledsgaard L."/>
            <person name="Lin J."/>
            <person name="Lipzen A."/>
            <person name="Kuo A."/>
            <person name="Riley R."/>
            <person name="Mondo S."/>
            <person name="LaButti K."/>
            <person name="Haridas S."/>
            <person name="Pangalinan J."/>
            <person name="Salamov A.A."/>
            <person name="Simmons B.A."/>
            <person name="Magnuson J.K."/>
            <person name="Chen J."/>
            <person name="Drula E."/>
            <person name="Henrissat B."/>
            <person name="Wiebenga A."/>
            <person name="Lubbers R.J."/>
            <person name="Gomes A.C."/>
            <person name="Makela M.R."/>
            <person name="Stajich J."/>
            <person name="Grigoriev I.V."/>
            <person name="Mortensen U.H."/>
            <person name="De vries R.P."/>
            <person name="Baker S.E."/>
            <person name="Andersen M.R."/>
        </authorList>
    </citation>
    <scope>NUCLEOTIDE SEQUENCE [LARGE SCALE GENOMIC DNA]</scope>
    <source>
        <strain evidence="3 4">CBS 600.67</strain>
    </source>
</reference>
<evidence type="ECO:0000313" key="4">
    <source>
        <dbReference type="Proteomes" id="UP001610335"/>
    </source>
</evidence>
<name>A0ABR4HUC2_9EURO</name>
<dbReference type="EMBL" id="JBFXLS010000079">
    <property type="protein sequence ID" value="KAL2819078.1"/>
    <property type="molecule type" value="Genomic_DNA"/>
</dbReference>
<evidence type="ECO:0000313" key="3">
    <source>
        <dbReference type="EMBL" id="KAL2819078.1"/>
    </source>
</evidence>
<feature type="region of interest" description="Disordered" evidence="1">
    <location>
        <begin position="22"/>
        <end position="47"/>
    </location>
</feature>
<dbReference type="Proteomes" id="UP001610335">
    <property type="component" value="Unassembled WGS sequence"/>
</dbReference>
<organism evidence="3 4">
    <name type="scientific">Aspergillus cavernicola</name>
    <dbReference type="NCBI Taxonomy" id="176166"/>
    <lineage>
        <taxon>Eukaryota</taxon>
        <taxon>Fungi</taxon>
        <taxon>Dikarya</taxon>
        <taxon>Ascomycota</taxon>
        <taxon>Pezizomycotina</taxon>
        <taxon>Eurotiomycetes</taxon>
        <taxon>Eurotiomycetidae</taxon>
        <taxon>Eurotiales</taxon>
        <taxon>Aspergillaceae</taxon>
        <taxon>Aspergillus</taxon>
        <taxon>Aspergillus subgen. Nidulantes</taxon>
    </lineage>
</organism>
<keyword evidence="2" id="KW-0812">Transmembrane</keyword>
<comment type="caution">
    <text evidence="3">The sequence shown here is derived from an EMBL/GenBank/DDBJ whole genome shotgun (WGS) entry which is preliminary data.</text>
</comment>
<keyword evidence="2" id="KW-0472">Membrane</keyword>
<gene>
    <name evidence="3" type="ORF">BDW59DRAFT_165231</name>
</gene>
<sequence>MASAQREELSRPETDYERWLREQDQHYKPEDQPVYGPVKQGLDDPIENGNAKQIVSHGSFVHPNYSMISNFILLVLLTVVVIKLANAFRKRRLRGSGSPLSREMWEK</sequence>
<keyword evidence="4" id="KW-1185">Reference proteome</keyword>